<dbReference type="InterPro" id="IPR001509">
    <property type="entry name" value="Epimerase_deHydtase"/>
</dbReference>
<proteinExistence type="predicted"/>
<reference evidence="2 3" key="1">
    <citation type="submission" date="2018-03" db="EMBL/GenBank/DDBJ databases">
        <title>Draft Genome Sequences of the Obligatory Marine Myxobacteria Enhygromyxa salina SWB007.</title>
        <authorList>
            <person name="Poehlein A."/>
            <person name="Moghaddam J.A."/>
            <person name="Harms H."/>
            <person name="Alanjari M."/>
            <person name="Koenig G.M."/>
            <person name="Daniel R."/>
            <person name="Schaeberle T.F."/>
        </authorList>
    </citation>
    <scope>NUCLEOTIDE SEQUENCE [LARGE SCALE GENOMIC DNA]</scope>
    <source>
        <strain evidence="2 3">SWB007</strain>
    </source>
</reference>
<evidence type="ECO:0000313" key="3">
    <source>
        <dbReference type="Proteomes" id="UP000238823"/>
    </source>
</evidence>
<name>A0A2S9XL75_9BACT</name>
<dbReference type="RefSeq" id="WP_244924071.1">
    <property type="nucleotide sequence ID" value="NZ_PVNL01000147.1"/>
</dbReference>
<keyword evidence="2" id="KW-0413">Isomerase</keyword>
<dbReference type="PANTHER" id="PTHR48079:SF6">
    <property type="entry name" value="NAD(P)-BINDING DOMAIN-CONTAINING PROTEIN-RELATED"/>
    <property type="match status" value="1"/>
</dbReference>
<evidence type="ECO:0000313" key="2">
    <source>
        <dbReference type="EMBL" id="PRP93592.1"/>
    </source>
</evidence>
<comment type="caution">
    <text evidence="2">The sequence shown here is derived from an EMBL/GenBank/DDBJ whole genome shotgun (WGS) entry which is preliminary data.</text>
</comment>
<sequence>MTEVASDTQAILVTGATGFLGAHVVAALREQGRSVVALVRNPDAAGAKRVAALGATLATGDVLDVDSIEAAAAGCSAVLHCAGKVSRDGADAVLMTKVNVGGVGNVLAACKRAGVKRAVIASTSGTLGVSTDPDAIADETTPAPLELINKWPYYRSKYYGEQVALEHDGADFEVVIVNPALLLGPGDHQGSSTEDVRRALEQRTPVVPAGGYTFVDARDAAEGMILALDKGRAGQRYLLVSCNCPIRTFYSRIARVAGLDGSVFALPDHQLVERATRWLVRRAHEVLGEDDALPDAISIEMAQHYWYVDSTLAENELGWRARDPMITLADTVADLRERGVVMMRAT</sequence>
<gene>
    <name evidence="2" type="ORF">ENSA7_80200</name>
</gene>
<dbReference type="SUPFAM" id="SSF51735">
    <property type="entry name" value="NAD(P)-binding Rossmann-fold domains"/>
    <property type="match status" value="1"/>
</dbReference>
<dbReference type="PANTHER" id="PTHR48079">
    <property type="entry name" value="PROTEIN YEEZ"/>
    <property type="match status" value="1"/>
</dbReference>
<feature type="domain" description="NAD-dependent epimerase/dehydratase" evidence="1">
    <location>
        <begin position="11"/>
        <end position="237"/>
    </location>
</feature>
<dbReference type="GO" id="GO:0004029">
    <property type="term" value="F:aldehyde dehydrogenase (NAD+) activity"/>
    <property type="evidence" value="ECO:0007669"/>
    <property type="project" value="TreeGrafter"/>
</dbReference>
<dbReference type="GO" id="GO:0016853">
    <property type="term" value="F:isomerase activity"/>
    <property type="evidence" value="ECO:0007669"/>
    <property type="project" value="UniProtKB-KW"/>
</dbReference>
<organism evidence="2 3">
    <name type="scientific">Enhygromyxa salina</name>
    <dbReference type="NCBI Taxonomy" id="215803"/>
    <lineage>
        <taxon>Bacteria</taxon>
        <taxon>Pseudomonadati</taxon>
        <taxon>Myxococcota</taxon>
        <taxon>Polyangia</taxon>
        <taxon>Nannocystales</taxon>
        <taxon>Nannocystaceae</taxon>
        <taxon>Enhygromyxa</taxon>
    </lineage>
</organism>
<dbReference type="EMBL" id="PVNL01000147">
    <property type="protein sequence ID" value="PRP93592.1"/>
    <property type="molecule type" value="Genomic_DNA"/>
</dbReference>
<dbReference type="Proteomes" id="UP000238823">
    <property type="component" value="Unassembled WGS sequence"/>
</dbReference>
<dbReference type="AlphaFoldDB" id="A0A2S9XL75"/>
<dbReference type="InterPro" id="IPR036291">
    <property type="entry name" value="NAD(P)-bd_dom_sf"/>
</dbReference>
<accession>A0A2S9XL75</accession>
<dbReference type="Pfam" id="PF01370">
    <property type="entry name" value="Epimerase"/>
    <property type="match status" value="1"/>
</dbReference>
<dbReference type="GO" id="GO:0005737">
    <property type="term" value="C:cytoplasm"/>
    <property type="evidence" value="ECO:0007669"/>
    <property type="project" value="TreeGrafter"/>
</dbReference>
<protein>
    <submittedName>
        <fullName evidence="2">3 beta-hydroxysteroid dehydrogenase/Delta 5--&gt;4-isomerase</fullName>
    </submittedName>
</protein>
<evidence type="ECO:0000259" key="1">
    <source>
        <dbReference type="Pfam" id="PF01370"/>
    </source>
</evidence>
<dbReference type="InterPro" id="IPR051783">
    <property type="entry name" value="NAD(P)-dependent_oxidoreduct"/>
</dbReference>
<dbReference type="Gene3D" id="3.40.50.720">
    <property type="entry name" value="NAD(P)-binding Rossmann-like Domain"/>
    <property type="match status" value="1"/>
</dbReference>